<dbReference type="InterPro" id="IPR017896">
    <property type="entry name" value="4Fe4S_Fe-S-bd"/>
</dbReference>
<dbReference type="SUPFAM" id="SSF54862">
    <property type="entry name" value="4Fe-4S ferredoxins"/>
    <property type="match status" value="1"/>
</dbReference>
<organism evidence="2 3">
    <name type="scientific">Desulfurella multipotens</name>
    <dbReference type="NCBI Taxonomy" id="79269"/>
    <lineage>
        <taxon>Bacteria</taxon>
        <taxon>Pseudomonadati</taxon>
        <taxon>Campylobacterota</taxon>
        <taxon>Desulfurellia</taxon>
        <taxon>Desulfurellales</taxon>
        <taxon>Desulfurellaceae</taxon>
        <taxon>Desulfurella</taxon>
    </lineage>
</organism>
<dbReference type="PANTHER" id="PTHR42783:SF3">
    <property type="entry name" value="GLUTAMATE SYNTHASE [NADPH] SMALL CHAIN-RELATED"/>
    <property type="match status" value="1"/>
</dbReference>
<dbReference type="Pfam" id="PF14691">
    <property type="entry name" value="Fer4_20"/>
    <property type="match status" value="1"/>
</dbReference>
<evidence type="ECO:0000259" key="1">
    <source>
        <dbReference type="PROSITE" id="PS51379"/>
    </source>
</evidence>
<dbReference type="NCBIfam" id="NF009410">
    <property type="entry name" value="PRK12771.1"/>
    <property type="match status" value="1"/>
</dbReference>
<dbReference type="InterPro" id="IPR023753">
    <property type="entry name" value="FAD/NAD-binding_dom"/>
</dbReference>
<dbReference type="GO" id="GO:0051536">
    <property type="term" value="F:iron-sulfur cluster binding"/>
    <property type="evidence" value="ECO:0007669"/>
    <property type="project" value="InterPro"/>
</dbReference>
<dbReference type="Pfam" id="PF07992">
    <property type="entry name" value="Pyr_redox_2"/>
    <property type="match status" value="1"/>
</dbReference>
<dbReference type="InterPro" id="IPR009051">
    <property type="entry name" value="Helical_ferredxn"/>
</dbReference>
<evidence type="ECO:0000313" key="3">
    <source>
        <dbReference type="Proteomes" id="UP000199411"/>
    </source>
</evidence>
<dbReference type="RefSeq" id="WP_092127344.1">
    <property type="nucleotide sequence ID" value="NZ_FMYU01000001.1"/>
</dbReference>
<keyword evidence="3" id="KW-1185">Reference proteome</keyword>
<accession>A0A1G6HPM1</accession>
<dbReference type="Proteomes" id="UP000199411">
    <property type="component" value="Unassembled WGS sequence"/>
</dbReference>
<sequence length="560" mass="62789">MAVVKVKKSIKSFSKPTGTEYSSDRPIYVEKRPPCSDTCPNGEQVREFLQYIAQAQDYGRTYEEALEGAFYIIAQTNPLPSTTGRVCPHPCESRCNRKDKDSAVNINACEMFIGDFALKHKLPLKKLDETYDAKVAIIGSGPSGLSCAYHLARRGVKVTIFEKEEKPGGLLYYGIPNFRLPKEIVNAEIQRIVDFGVEIKCSKTLGKDLDIEELKKEFDCIYLAVGAYKPEKPRLENIGSIKGVYSGLEFLYRFANGEKLDIGKDVVVVGADTAADAAMISKRWGANVTFAYRRTVPDKETFDKKASREAIDAYEEGITFQFATVLVELVSENGKLTGVKFQKIKVGAKDERGHAAQVENVGEPFLVKADTFIYSVGQKPDYTGLEKILGQTEDFIKINDNYQVEGQDKVFAGGDVVGPRLMYVTTAIGHGFAAAANIIEHITGKKIIEQDTRKVIESDKMHLDLYETKPRHERTFREPNERVKDFEPFMNALSMEEFIEETKRCMSCGLCFDCGNCFTYCSHGAVKKLPKGQHYEFHLETCDGCMKCFENCPCGYIEKM</sequence>
<dbReference type="SUPFAM" id="SSF51971">
    <property type="entry name" value="Nucleotide-binding domain"/>
    <property type="match status" value="1"/>
</dbReference>
<dbReference type="GO" id="GO:0016491">
    <property type="term" value="F:oxidoreductase activity"/>
    <property type="evidence" value="ECO:0007669"/>
    <property type="project" value="InterPro"/>
</dbReference>
<dbReference type="InterPro" id="IPR036188">
    <property type="entry name" value="FAD/NAD-bd_sf"/>
</dbReference>
<dbReference type="Gene3D" id="1.10.1060.10">
    <property type="entry name" value="Alpha-helical ferredoxin"/>
    <property type="match status" value="1"/>
</dbReference>
<dbReference type="OrthoDB" id="9803192at2"/>
<protein>
    <submittedName>
        <fullName evidence="2">NADPH-dependent glutamate synthase beta chain</fullName>
    </submittedName>
</protein>
<dbReference type="EMBL" id="FMYU01000001">
    <property type="protein sequence ID" value="SDB96229.1"/>
    <property type="molecule type" value="Genomic_DNA"/>
</dbReference>
<proteinExistence type="predicted"/>
<dbReference type="InterPro" id="IPR028261">
    <property type="entry name" value="DPD_II"/>
</dbReference>
<dbReference type="SUPFAM" id="SSF46548">
    <property type="entry name" value="alpha-helical ferredoxin"/>
    <property type="match status" value="1"/>
</dbReference>
<feature type="domain" description="4Fe-4S ferredoxin-type" evidence="1">
    <location>
        <begin position="533"/>
        <end position="560"/>
    </location>
</feature>
<dbReference type="PANTHER" id="PTHR42783">
    <property type="entry name" value="GLUTAMATE SYNTHASE [NADPH] SMALL CHAIN"/>
    <property type="match status" value="1"/>
</dbReference>
<name>A0A1G6HPM1_9BACT</name>
<dbReference type="PROSITE" id="PS51379">
    <property type="entry name" value="4FE4S_FER_2"/>
    <property type="match status" value="1"/>
</dbReference>
<dbReference type="PRINTS" id="PR00419">
    <property type="entry name" value="ADXRDTASE"/>
</dbReference>
<evidence type="ECO:0000313" key="2">
    <source>
        <dbReference type="EMBL" id="SDB96229.1"/>
    </source>
</evidence>
<reference evidence="3" key="1">
    <citation type="submission" date="2016-10" db="EMBL/GenBank/DDBJ databases">
        <authorList>
            <person name="Varghese N."/>
            <person name="Submissions S."/>
        </authorList>
    </citation>
    <scope>NUCLEOTIDE SEQUENCE [LARGE SCALE GENOMIC DNA]</scope>
    <source>
        <strain evidence="3">DSM 8415</strain>
    </source>
</reference>
<gene>
    <name evidence="2" type="ORF">SAMN05660835_00065</name>
</gene>
<dbReference type="Gene3D" id="3.50.50.60">
    <property type="entry name" value="FAD/NAD(P)-binding domain"/>
    <property type="match status" value="2"/>
</dbReference>
<dbReference type="AlphaFoldDB" id="A0A1G6HPM1"/>